<dbReference type="SUPFAM" id="SSF48498">
    <property type="entry name" value="Tetracyclin repressor-like, C-terminal domain"/>
    <property type="match status" value="1"/>
</dbReference>
<keyword evidence="1 2" id="KW-0238">DNA-binding</keyword>
<dbReference type="PROSITE" id="PS50977">
    <property type="entry name" value="HTH_TETR_2"/>
    <property type="match status" value="1"/>
</dbReference>
<dbReference type="GO" id="GO:0003700">
    <property type="term" value="F:DNA-binding transcription factor activity"/>
    <property type="evidence" value="ECO:0007669"/>
    <property type="project" value="TreeGrafter"/>
</dbReference>
<reference evidence="4 5" key="1">
    <citation type="submission" date="2018-11" db="EMBL/GenBank/DDBJ databases">
        <title>Draft genome sequence of Cellulomonas takizawaensis strain TKZ-21.</title>
        <authorList>
            <person name="Yamamura H."/>
            <person name="Hayashi T."/>
            <person name="Hamada M."/>
            <person name="Serisawa Y."/>
            <person name="Matsuyama K."/>
            <person name="Nakagawa Y."/>
            <person name="Otoguro M."/>
            <person name="Yanagida F."/>
            <person name="Hayakawa M."/>
        </authorList>
    </citation>
    <scope>NUCLEOTIDE SEQUENCE [LARGE SCALE GENOMIC DNA]</scope>
    <source>
        <strain evidence="4 5">TKZ-21</strain>
    </source>
</reference>
<dbReference type="Pfam" id="PF17933">
    <property type="entry name" value="TetR_C_25"/>
    <property type="match status" value="1"/>
</dbReference>
<dbReference type="AlphaFoldDB" id="A0A401V4L4"/>
<dbReference type="PANTHER" id="PTHR30055:SF146">
    <property type="entry name" value="HTH-TYPE TRANSCRIPTIONAL DUAL REGULATOR CECR"/>
    <property type="match status" value="1"/>
</dbReference>
<dbReference type="InterPro" id="IPR036271">
    <property type="entry name" value="Tet_transcr_reg_TetR-rel_C_sf"/>
</dbReference>
<evidence type="ECO:0000256" key="2">
    <source>
        <dbReference type="PROSITE-ProRule" id="PRU00335"/>
    </source>
</evidence>
<accession>A0A401V4L4</accession>
<dbReference type="Pfam" id="PF00440">
    <property type="entry name" value="TetR_N"/>
    <property type="match status" value="1"/>
</dbReference>
<protein>
    <submittedName>
        <fullName evidence="4">TetR family transcriptional regulator</fullName>
    </submittedName>
</protein>
<evidence type="ECO:0000313" key="4">
    <source>
        <dbReference type="EMBL" id="GCD21847.1"/>
    </source>
</evidence>
<dbReference type="SUPFAM" id="SSF46689">
    <property type="entry name" value="Homeodomain-like"/>
    <property type="match status" value="1"/>
</dbReference>
<keyword evidence="5" id="KW-1185">Reference proteome</keyword>
<sequence>MSAERVFSLVNVRSASDDLTARARIRDAAIARWGREGFRAGMRAIAADAGVSAPLVVHHFGSKDALRAACDEHVLHRIFEEKSAAVAGTPPTDVVAKLAMLEEYAPLFAYVVRSLLDGGSLAARFVDGMVEDAEKYLEDGVAAGTIRPSRDPHGRARALIATTVGTIVMAQTDAAAGRGPAPTEDPTAAMRAMYDNVMVGSLELYTHGLFTDSSYLDAYLAYEENPHE</sequence>
<dbReference type="InterPro" id="IPR009057">
    <property type="entry name" value="Homeodomain-like_sf"/>
</dbReference>
<evidence type="ECO:0000256" key="1">
    <source>
        <dbReference type="ARBA" id="ARBA00023125"/>
    </source>
</evidence>
<dbReference type="InterPro" id="IPR041484">
    <property type="entry name" value="TetR_C_25"/>
</dbReference>
<dbReference type="InterPro" id="IPR001647">
    <property type="entry name" value="HTH_TetR"/>
</dbReference>
<dbReference type="GO" id="GO:0000976">
    <property type="term" value="F:transcription cis-regulatory region binding"/>
    <property type="evidence" value="ECO:0007669"/>
    <property type="project" value="TreeGrafter"/>
</dbReference>
<dbReference type="InterPro" id="IPR050109">
    <property type="entry name" value="HTH-type_TetR-like_transc_reg"/>
</dbReference>
<dbReference type="PANTHER" id="PTHR30055">
    <property type="entry name" value="HTH-TYPE TRANSCRIPTIONAL REGULATOR RUTR"/>
    <property type="match status" value="1"/>
</dbReference>
<comment type="caution">
    <text evidence="4">The sequence shown here is derived from an EMBL/GenBank/DDBJ whole genome shotgun (WGS) entry which is preliminary data.</text>
</comment>
<feature type="DNA-binding region" description="H-T-H motif" evidence="2">
    <location>
        <begin position="41"/>
        <end position="60"/>
    </location>
</feature>
<dbReference type="EMBL" id="BHYL01000355">
    <property type="protein sequence ID" value="GCD21847.1"/>
    <property type="molecule type" value="Genomic_DNA"/>
</dbReference>
<name>A0A401V4L4_9CELL</name>
<gene>
    <name evidence="4" type="ORF">CTKZ_34090</name>
</gene>
<evidence type="ECO:0000313" key="5">
    <source>
        <dbReference type="Proteomes" id="UP000288246"/>
    </source>
</evidence>
<organism evidence="4 5">
    <name type="scientific">Cellulomonas algicola</name>
    <dbReference type="NCBI Taxonomy" id="2071633"/>
    <lineage>
        <taxon>Bacteria</taxon>
        <taxon>Bacillati</taxon>
        <taxon>Actinomycetota</taxon>
        <taxon>Actinomycetes</taxon>
        <taxon>Micrococcales</taxon>
        <taxon>Cellulomonadaceae</taxon>
        <taxon>Cellulomonas</taxon>
    </lineage>
</organism>
<dbReference type="Proteomes" id="UP000288246">
    <property type="component" value="Unassembled WGS sequence"/>
</dbReference>
<evidence type="ECO:0000259" key="3">
    <source>
        <dbReference type="PROSITE" id="PS50977"/>
    </source>
</evidence>
<feature type="domain" description="HTH tetR-type" evidence="3">
    <location>
        <begin position="19"/>
        <end position="78"/>
    </location>
</feature>
<dbReference type="Gene3D" id="1.10.357.10">
    <property type="entry name" value="Tetracycline Repressor, domain 2"/>
    <property type="match status" value="1"/>
</dbReference>
<proteinExistence type="predicted"/>